<name>A0A1V9XRL0_9ACAR</name>
<organism evidence="1 2">
    <name type="scientific">Tropilaelaps mercedesae</name>
    <dbReference type="NCBI Taxonomy" id="418985"/>
    <lineage>
        <taxon>Eukaryota</taxon>
        <taxon>Metazoa</taxon>
        <taxon>Ecdysozoa</taxon>
        <taxon>Arthropoda</taxon>
        <taxon>Chelicerata</taxon>
        <taxon>Arachnida</taxon>
        <taxon>Acari</taxon>
        <taxon>Parasitiformes</taxon>
        <taxon>Mesostigmata</taxon>
        <taxon>Gamasina</taxon>
        <taxon>Dermanyssoidea</taxon>
        <taxon>Laelapidae</taxon>
        <taxon>Tropilaelaps</taxon>
    </lineage>
</organism>
<protein>
    <submittedName>
        <fullName evidence="1">Uncharacterized protein</fullName>
    </submittedName>
</protein>
<accession>A0A1V9XRL0</accession>
<sequence length="41" mass="4592">MEDKGRPVAAYRGSVIVSYSLRGIPMPRRPQRPLVGMLSSY</sequence>
<dbReference type="InParanoid" id="A0A1V9XRL0"/>
<evidence type="ECO:0000313" key="1">
    <source>
        <dbReference type="EMBL" id="OQR76130.1"/>
    </source>
</evidence>
<reference evidence="1 2" key="1">
    <citation type="journal article" date="2017" name="Gigascience">
        <title>Draft genome of the honey bee ectoparasitic mite, Tropilaelaps mercedesae, is shaped by the parasitic life history.</title>
        <authorList>
            <person name="Dong X."/>
            <person name="Armstrong S.D."/>
            <person name="Xia D."/>
            <person name="Makepeace B.L."/>
            <person name="Darby A.C."/>
            <person name="Kadowaki T."/>
        </authorList>
    </citation>
    <scope>NUCLEOTIDE SEQUENCE [LARGE SCALE GENOMIC DNA]</scope>
    <source>
        <strain evidence="1">Wuxi-XJTLU</strain>
    </source>
</reference>
<keyword evidence="2" id="KW-1185">Reference proteome</keyword>
<dbReference type="AlphaFoldDB" id="A0A1V9XRL0"/>
<comment type="caution">
    <text evidence="1">The sequence shown here is derived from an EMBL/GenBank/DDBJ whole genome shotgun (WGS) entry which is preliminary data.</text>
</comment>
<dbReference type="EMBL" id="MNPL01005271">
    <property type="protein sequence ID" value="OQR76130.1"/>
    <property type="molecule type" value="Genomic_DNA"/>
</dbReference>
<dbReference type="Proteomes" id="UP000192247">
    <property type="component" value="Unassembled WGS sequence"/>
</dbReference>
<evidence type="ECO:0000313" key="2">
    <source>
        <dbReference type="Proteomes" id="UP000192247"/>
    </source>
</evidence>
<proteinExistence type="predicted"/>
<gene>
    <name evidence="1" type="ORF">BIW11_07976</name>
</gene>